<feature type="transmembrane region" description="Helical" evidence="1">
    <location>
        <begin position="20"/>
        <end position="40"/>
    </location>
</feature>
<dbReference type="InterPro" id="IPR045340">
    <property type="entry name" value="DUF6533"/>
</dbReference>
<accession>A0A8E2B0L4</accession>
<keyword evidence="4" id="KW-1185">Reference proteome</keyword>
<organism evidence="3 4">
    <name type="scientific">Obba rivulosa</name>
    <dbReference type="NCBI Taxonomy" id="1052685"/>
    <lineage>
        <taxon>Eukaryota</taxon>
        <taxon>Fungi</taxon>
        <taxon>Dikarya</taxon>
        <taxon>Basidiomycota</taxon>
        <taxon>Agaricomycotina</taxon>
        <taxon>Agaricomycetes</taxon>
        <taxon>Polyporales</taxon>
        <taxon>Gelatoporiaceae</taxon>
        <taxon>Obba</taxon>
    </lineage>
</organism>
<feature type="domain" description="DUF6533" evidence="2">
    <location>
        <begin position="21"/>
        <end position="66"/>
    </location>
</feature>
<proteinExistence type="predicted"/>
<dbReference type="AlphaFoldDB" id="A0A8E2B0L4"/>
<feature type="transmembrane region" description="Helical" evidence="1">
    <location>
        <begin position="52"/>
        <end position="72"/>
    </location>
</feature>
<dbReference type="EMBL" id="KV722381">
    <property type="protein sequence ID" value="OCH91655.1"/>
    <property type="molecule type" value="Genomic_DNA"/>
</dbReference>
<evidence type="ECO:0000256" key="1">
    <source>
        <dbReference type="SAM" id="Phobius"/>
    </source>
</evidence>
<keyword evidence="1" id="KW-0472">Membrane</keyword>
<dbReference type="Proteomes" id="UP000250043">
    <property type="component" value="Unassembled WGS sequence"/>
</dbReference>
<dbReference type="OrthoDB" id="2768862at2759"/>
<evidence type="ECO:0000313" key="4">
    <source>
        <dbReference type="Proteomes" id="UP000250043"/>
    </source>
</evidence>
<reference evidence="3 4" key="1">
    <citation type="submission" date="2016-07" db="EMBL/GenBank/DDBJ databases">
        <title>Draft genome of the white-rot fungus Obba rivulosa 3A-2.</title>
        <authorList>
            <consortium name="DOE Joint Genome Institute"/>
            <person name="Miettinen O."/>
            <person name="Riley R."/>
            <person name="Acob R."/>
            <person name="Barry K."/>
            <person name="Cullen D."/>
            <person name="De Vries R."/>
            <person name="Hainaut M."/>
            <person name="Hatakka A."/>
            <person name="Henrissat B."/>
            <person name="Hilden K."/>
            <person name="Kuo R."/>
            <person name="Labutti K."/>
            <person name="Lipzen A."/>
            <person name="Makela M.R."/>
            <person name="Sandor L."/>
            <person name="Spatafora J.W."/>
            <person name="Grigoriev I.V."/>
            <person name="Hibbett D.S."/>
        </authorList>
    </citation>
    <scope>NUCLEOTIDE SEQUENCE [LARGE SCALE GENOMIC DNA]</scope>
    <source>
        <strain evidence="3 4">3A-2</strain>
    </source>
</reference>
<keyword evidence="1" id="KW-1133">Transmembrane helix</keyword>
<dbReference type="Pfam" id="PF20151">
    <property type="entry name" value="DUF6533"/>
    <property type="match status" value="1"/>
</dbReference>
<feature type="transmembrane region" description="Helical" evidence="1">
    <location>
        <begin position="154"/>
        <end position="174"/>
    </location>
</feature>
<sequence>MSTANYTDVLALLQGSLASQYSTVVPIAILCYDYCLTFATEMESFWSRKISWASVLFFLNRYVSLLGTIPTVLEFFESPSNNCYALIVQVIVAALLIVRTYALYDKDRRILALLLMACVVGGAIAIVPVGVPRMCNILILGPAVIPSCPTNRTWSFTLILDTLVFSLTVAKVIQIGGLRGFRRSDLLRMLLRDGVIYYAIMVVINIANIVSYMVAILRDNSFHALAHCKRPVHNFSKRSDNVQQALECFDVTTRAQPSQPRWSIIIRPWTGCHQNN</sequence>
<protein>
    <recommendedName>
        <fullName evidence="2">DUF6533 domain-containing protein</fullName>
    </recommendedName>
</protein>
<feature type="transmembrane region" description="Helical" evidence="1">
    <location>
        <begin position="195"/>
        <end position="217"/>
    </location>
</feature>
<evidence type="ECO:0000313" key="3">
    <source>
        <dbReference type="EMBL" id="OCH91655.1"/>
    </source>
</evidence>
<evidence type="ECO:0000259" key="2">
    <source>
        <dbReference type="Pfam" id="PF20151"/>
    </source>
</evidence>
<keyword evidence="1" id="KW-0812">Transmembrane</keyword>
<feature type="transmembrane region" description="Helical" evidence="1">
    <location>
        <begin position="84"/>
        <end position="104"/>
    </location>
</feature>
<feature type="transmembrane region" description="Helical" evidence="1">
    <location>
        <begin position="111"/>
        <end position="134"/>
    </location>
</feature>
<name>A0A8E2B0L4_9APHY</name>
<gene>
    <name evidence="3" type="ORF">OBBRIDRAFT_872046</name>
</gene>